<name>A0A0C2J0Z0_THEKT</name>
<dbReference type="Proteomes" id="UP000031668">
    <property type="component" value="Unassembled WGS sequence"/>
</dbReference>
<organism evidence="2 3">
    <name type="scientific">Thelohanellus kitauei</name>
    <name type="common">Myxosporean</name>
    <dbReference type="NCBI Taxonomy" id="669202"/>
    <lineage>
        <taxon>Eukaryota</taxon>
        <taxon>Metazoa</taxon>
        <taxon>Cnidaria</taxon>
        <taxon>Myxozoa</taxon>
        <taxon>Myxosporea</taxon>
        <taxon>Bivalvulida</taxon>
        <taxon>Platysporina</taxon>
        <taxon>Myxobolidae</taxon>
        <taxon>Thelohanellus</taxon>
    </lineage>
</organism>
<reference evidence="2 3" key="1">
    <citation type="journal article" date="2014" name="Genome Biol. Evol.">
        <title>The genome of the myxosporean Thelohanellus kitauei shows adaptations to nutrient acquisition within its fish host.</title>
        <authorList>
            <person name="Yang Y."/>
            <person name="Xiong J."/>
            <person name="Zhou Z."/>
            <person name="Huo F."/>
            <person name="Miao W."/>
            <person name="Ran C."/>
            <person name="Liu Y."/>
            <person name="Zhang J."/>
            <person name="Feng J."/>
            <person name="Wang M."/>
            <person name="Wang M."/>
            <person name="Wang L."/>
            <person name="Yao B."/>
        </authorList>
    </citation>
    <scope>NUCLEOTIDE SEQUENCE [LARGE SCALE GENOMIC DNA]</scope>
    <source>
        <strain evidence="2">Wuqing</strain>
    </source>
</reference>
<feature type="compositionally biased region" description="Basic and acidic residues" evidence="1">
    <location>
        <begin position="176"/>
        <end position="185"/>
    </location>
</feature>
<sequence length="336" mass="38158">MQNIKEFESGRWKGIDYMIPPFEESQISAKKVEILDDSSNVVWVFDNPPQEAPKVLPPITEPPAHPRFIVTAARSVSDDVNLINGKLASEDSSKKTTLQLDENDIRSIFQVPSKEQEALDVNLTNPSPTSTLDQKTMFPILDDKLFGDLANHNPEIDKFKIDSMFKNNLMYSRGESMKEEYDNRSRSNGIENSRPTRNYLFSSDLSDPDSTRPLTTSYNHCSDVYHRSMEKMTRVSFTSLSTLSSHLSAMSDHVLELNSIISDLKCQNERLKHDNIILSSKLGRESGRYSFEFVTGEDNSLSIVFEIMPGKTRCINISKILSLSPDEIKYIQSTRK</sequence>
<proteinExistence type="predicted"/>
<gene>
    <name evidence="2" type="ORF">RF11_01005</name>
</gene>
<dbReference type="EMBL" id="JWZT01004875">
    <property type="protein sequence ID" value="KII62742.1"/>
    <property type="molecule type" value="Genomic_DNA"/>
</dbReference>
<evidence type="ECO:0000313" key="2">
    <source>
        <dbReference type="EMBL" id="KII62742.1"/>
    </source>
</evidence>
<protein>
    <submittedName>
        <fullName evidence="2">Uncharacterized protein</fullName>
    </submittedName>
</protein>
<evidence type="ECO:0000256" key="1">
    <source>
        <dbReference type="SAM" id="MobiDB-lite"/>
    </source>
</evidence>
<feature type="compositionally biased region" description="Polar residues" evidence="1">
    <location>
        <begin position="186"/>
        <end position="197"/>
    </location>
</feature>
<accession>A0A0C2J0Z0</accession>
<dbReference type="AlphaFoldDB" id="A0A0C2J0Z0"/>
<comment type="caution">
    <text evidence="2">The sequence shown here is derived from an EMBL/GenBank/DDBJ whole genome shotgun (WGS) entry which is preliminary data.</text>
</comment>
<feature type="region of interest" description="Disordered" evidence="1">
    <location>
        <begin position="176"/>
        <end position="197"/>
    </location>
</feature>
<evidence type="ECO:0000313" key="3">
    <source>
        <dbReference type="Proteomes" id="UP000031668"/>
    </source>
</evidence>
<keyword evidence="3" id="KW-1185">Reference proteome</keyword>